<evidence type="ECO:0000313" key="3">
    <source>
        <dbReference type="Proteomes" id="UP000321926"/>
    </source>
</evidence>
<evidence type="ECO:0000259" key="1">
    <source>
        <dbReference type="Pfam" id="PF00535"/>
    </source>
</evidence>
<dbReference type="EMBL" id="VRTY01000015">
    <property type="protein sequence ID" value="TXK49865.1"/>
    <property type="molecule type" value="Genomic_DNA"/>
</dbReference>
<dbReference type="InterPro" id="IPR001173">
    <property type="entry name" value="Glyco_trans_2-like"/>
</dbReference>
<protein>
    <submittedName>
        <fullName evidence="2">Glycosyltransferase</fullName>
    </submittedName>
</protein>
<dbReference type="Gene3D" id="3.90.550.10">
    <property type="entry name" value="Spore Coat Polysaccharide Biosynthesis Protein SpsA, Chain A"/>
    <property type="match status" value="1"/>
</dbReference>
<dbReference type="PANTHER" id="PTHR22916:SF3">
    <property type="entry name" value="UDP-GLCNAC:BETAGAL BETA-1,3-N-ACETYLGLUCOSAMINYLTRANSFERASE-LIKE PROTEIN 1"/>
    <property type="match status" value="1"/>
</dbReference>
<comment type="caution">
    <text evidence="2">The sequence shown here is derived from an EMBL/GenBank/DDBJ whole genome shotgun (WGS) entry which is preliminary data.</text>
</comment>
<dbReference type="Pfam" id="PF00535">
    <property type="entry name" value="Glycos_transf_2"/>
    <property type="match status" value="1"/>
</dbReference>
<organism evidence="2 3">
    <name type="scientific">Pontibacter qinzhouensis</name>
    <dbReference type="NCBI Taxonomy" id="2603253"/>
    <lineage>
        <taxon>Bacteria</taxon>
        <taxon>Pseudomonadati</taxon>
        <taxon>Bacteroidota</taxon>
        <taxon>Cytophagia</taxon>
        <taxon>Cytophagales</taxon>
        <taxon>Hymenobacteraceae</taxon>
        <taxon>Pontibacter</taxon>
    </lineage>
</organism>
<dbReference type="InterPro" id="IPR029044">
    <property type="entry name" value="Nucleotide-diphossugar_trans"/>
</dbReference>
<dbReference type="PANTHER" id="PTHR22916">
    <property type="entry name" value="GLYCOSYLTRANSFERASE"/>
    <property type="match status" value="1"/>
</dbReference>
<keyword evidence="2" id="KW-0808">Transferase</keyword>
<dbReference type="OrthoDB" id="199095at2"/>
<reference evidence="2 3" key="1">
    <citation type="submission" date="2019-08" db="EMBL/GenBank/DDBJ databases">
        <authorList>
            <person name="Shi S."/>
        </authorList>
    </citation>
    <scope>NUCLEOTIDE SEQUENCE [LARGE SCALE GENOMIC DNA]</scope>
    <source>
        <strain evidence="2 3">GY10130</strain>
    </source>
</reference>
<keyword evidence="3" id="KW-1185">Reference proteome</keyword>
<dbReference type="GO" id="GO:0016758">
    <property type="term" value="F:hexosyltransferase activity"/>
    <property type="evidence" value="ECO:0007669"/>
    <property type="project" value="UniProtKB-ARBA"/>
</dbReference>
<feature type="domain" description="Glycosyltransferase 2-like" evidence="1">
    <location>
        <begin position="6"/>
        <end position="170"/>
    </location>
</feature>
<gene>
    <name evidence="2" type="ORF">FVR03_05975</name>
</gene>
<dbReference type="AlphaFoldDB" id="A0A5C8KB17"/>
<dbReference type="SUPFAM" id="SSF53448">
    <property type="entry name" value="Nucleotide-diphospho-sugar transferases"/>
    <property type="match status" value="1"/>
</dbReference>
<proteinExistence type="predicted"/>
<name>A0A5C8KB17_9BACT</name>
<evidence type="ECO:0000313" key="2">
    <source>
        <dbReference type="EMBL" id="TXK49865.1"/>
    </source>
</evidence>
<dbReference type="RefSeq" id="WP_147920821.1">
    <property type="nucleotide sequence ID" value="NZ_VRTY01000015.1"/>
</dbReference>
<accession>A0A5C8KB17</accession>
<dbReference type="Proteomes" id="UP000321926">
    <property type="component" value="Unassembled WGS sequence"/>
</dbReference>
<sequence length="320" mass="36621">MPPKVSICMITYNHEPYIQQAVEGIMMQETNFDYELVIGEDCSTDKTREIVKNLKAKFPDKIKLLLPEHNLGMMKNFIETFQSCSGKYIALCEGDDYWTDTFKLQKQVDFLDQNAEFSISFHRVIQKNEVTGREELSNKGQKPISTLEDLFKKNFLCTASCVFRHGLFKECPDFFYNTGAGDWVLHMLNAAHGKIAYSDEVMAVYRIHTGGAIFNATSSYQNLKRALLKDVYTFSSINNYFGNRYNDLIKSKIADIYKAISLTDIRSGDKKEAKKNIYISLNYKFSLKTALLVLPLAYIPKSEHILLSISKLKSKLKGHS</sequence>